<name>A0A841CSH8_9PSEU</name>
<feature type="region of interest" description="Disordered" evidence="1">
    <location>
        <begin position="486"/>
        <end position="578"/>
    </location>
</feature>
<keyword evidence="2" id="KW-0472">Membrane</keyword>
<keyword evidence="4" id="KW-1185">Reference proteome</keyword>
<dbReference type="Proteomes" id="UP000547510">
    <property type="component" value="Unassembled WGS sequence"/>
</dbReference>
<evidence type="ECO:0000313" key="3">
    <source>
        <dbReference type="EMBL" id="MBB5960741.1"/>
    </source>
</evidence>
<evidence type="ECO:0000313" key="4">
    <source>
        <dbReference type="Proteomes" id="UP000547510"/>
    </source>
</evidence>
<evidence type="ECO:0000256" key="2">
    <source>
        <dbReference type="SAM" id="Phobius"/>
    </source>
</evidence>
<gene>
    <name evidence="3" type="ORF">FHS29_007369</name>
</gene>
<reference evidence="3 4" key="1">
    <citation type="submission" date="2020-08" db="EMBL/GenBank/DDBJ databases">
        <title>Genomic Encyclopedia of Type Strains, Phase III (KMG-III): the genomes of soil and plant-associated and newly described type strains.</title>
        <authorList>
            <person name="Whitman W."/>
        </authorList>
    </citation>
    <scope>NUCLEOTIDE SEQUENCE [LARGE SCALE GENOMIC DNA]</scope>
    <source>
        <strain evidence="3 4">CECT 8640</strain>
    </source>
</reference>
<keyword evidence="2" id="KW-0812">Transmembrane</keyword>
<feature type="compositionally biased region" description="Low complexity" evidence="1">
    <location>
        <begin position="491"/>
        <end position="511"/>
    </location>
</feature>
<feature type="compositionally biased region" description="Polar residues" evidence="1">
    <location>
        <begin position="512"/>
        <end position="527"/>
    </location>
</feature>
<comment type="caution">
    <text evidence="3">The sequence shown here is derived from an EMBL/GenBank/DDBJ whole genome shotgun (WGS) entry which is preliminary data.</text>
</comment>
<evidence type="ECO:0000256" key="1">
    <source>
        <dbReference type="SAM" id="MobiDB-lite"/>
    </source>
</evidence>
<feature type="compositionally biased region" description="Low complexity" evidence="1">
    <location>
        <begin position="531"/>
        <end position="565"/>
    </location>
</feature>
<protein>
    <submittedName>
        <fullName evidence="3">Uncharacterized protein</fullName>
    </submittedName>
</protein>
<accession>A0A841CSH8</accession>
<dbReference type="AlphaFoldDB" id="A0A841CSH8"/>
<dbReference type="EMBL" id="JACHJN010000023">
    <property type="protein sequence ID" value="MBB5960741.1"/>
    <property type="molecule type" value="Genomic_DNA"/>
</dbReference>
<proteinExistence type="predicted"/>
<feature type="transmembrane region" description="Helical" evidence="2">
    <location>
        <begin position="72"/>
        <end position="89"/>
    </location>
</feature>
<keyword evidence="2" id="KW-1133">Transmembrane helix</keyword>
<sequence length="672" mass="72174">MAVQPQEAAIRRHRLFYPRPPQLGWEFRDRWRSYRPFPHPEPTPPPMPAALLERQRRAALVLLDRREDAKRWGLSSGGCLVLGLVFSWSGTAGAVARLLVVLGLVGTSIVGVRLLIARWTNSSLDGRVATAGQQVHADHERRLAAWQAAKWAHERAEQQRVNALADYSAVCLSAGCHRLDLFGGSPDSWSAFLVVHGTSLLTAGPLVVVDLTRAGVCHELAVEAGAAGVSTDVQVFRPAQLPVSDLLLGFEPEELVDLLVEAVHGRDPGAARHERLADRRTLKAVVSALGDDVSLKRIVAGLRVLANEPDHELILLPGERTRIADEVMSVENRQRAGAGIARLIDHLEPLEDLGAQAAGGRAVRLDCLVLGDAHTGSPGETLAELLVRAVSHRVSRSASGRPTSLVLAGADRLHLDHLEQLATTCRRSGVHLVLLFEHLRDAGTALAGGAVGFMRLKGHREAQAAADHVGKDHRFLVSQFTRTLGGSRTMTTGESEGWSSSSGVSATEGTSWSTGSNTGISHTTQENAPLGRGTTTRSAGSSRTTGGSRSTTTSRTTGRSGSVSRSEADGENWSDAASVQRVHEHVVDPTEFQRLDDHLMLLVEHRGGRREVRSVEFPLELLDLPRVAMTPFPDHPGLPLPAPALPLLTDGGTGAHRGAAHPYDDPEGVFRA</sequence>
<dbReference type="RefSeq" id="WP_184699208.1">
    <property type="nucleotide sequence ID" value="NZ_JACHJN010000023.1"/>
</dbReference>
<organism evidence="3 4">
    <name type="scientific">Saccharothrix tamanrassetensis</name>
    <dbReference type="NCBI Taxonomy" id="1051531"/>
    <lineage>
        <taxon>Bacteria</taxon>
        <taxon>Bacillati</taxon>
        <taxon>Actinomycetota</taxon>
        <taxon>Actinomycetes</taxon>
        <taxon>Pseudonocardiales</taxon>
        <taxon>Pseudonocardiaceae</taxon>
        <taxon>Saccharothrix</taxon>
    </lineage>
</organism>